<comment type="caution">
    <text evidence="1">The sequence shown here is derived from an EMBL/GenBank/DDBJ whole genome shotgun (WGS) entry which is preliminary data.</text>
</comment>
<sequence length="340" mass="38266">MNLLPYYLFARKTAAGTDPGGGGTTPPPLGNTGTFTMHLRKGREVAFGPLVMDMVSTRSDMIMHREYPQDLFVTNDLPDYNKLDQRLAGIPEDDTGYLTFDYEGTTMTDLKFGNVGEPLFETALQRFIDIAQYTKARRTALRIGFYGLTIRAWHTADVARYNAEGKYDRLMPHVDFITPSVYLPYAQEEKGAARVKQYLEDNVKASLAYKDRFPHLEAVIYVDERIHVSNDNIDTVASEIAGRTLSYASLFHRAEVMAEHVAIIKNTVYNGVSPDGIMFYTRGTENGLRFKPYGVDFHWGSHIGIPTPITGTETQTVAQYNDFFHTMVTAIFSRIDPPAN</sequence>
<protein>
    <submittedName>
        <fullName evidence="1">Uncharacterized protein</fullName>
    </submittedName>
</protein>
<dbReference type="InterPro" id="IPR013785">
    <property type="entry name" value="Aldolase_TIM"/>
</dbReference>
<dbReference type="Proteomes" id="UP001500552">
    <property type="component" value="Unassembled WGS sequence"/>
</dbReference>
<keyword evidence="2" id="KW-1185">Reference proteome</keyword>
<organism evidence="1 2">
    <name type="scientific">Pontibacter saemangeumensis</name>
    <dbReference type="NCBI Taxonomy" id="1084525"/>
    <lineage>
        <taxon>Bacteria</taxon>
        <taxon>Pseudomonadati</taxon>
        <taxon>Bacteroidota</taxon>
        <taxon>Cytophagia</taxon>
        <taxon>Cytophagales</taxon>
        <taxon>Hymenobacteraceae</taxon>
        <taxon>Pontibacter</taxon>
    </lineage>
</organism>
<dbReference type="EMBL" id="BAABHC010000014">
    <property type="protein sequence ID" value="GAA4434651.1"/>
    <property type="molecule type" value="Genomic_DNA"/>
</dbReference>
<dbReference type="Gene3D" id="3.20.20.70">
    <property type="entry name" value="Aldolase class I"/>
    <property type="match status" value="1"/>
</dbReference>
<reference evidence="2" key="1">
    <citation type="journal article" date="2019" name="Int. J. Syst. Evol. Microbiol.">
        <title>The Global Catalogue of Microorganisms (GCM) 10K type strain sequencing project: providing services to taxonomists for standard genome sequencing and annotation.</title>
        <authorList>
            <consortium name="The Broad Institute Genomics Platform"/>
            <consortium name="The Broad Institute Genome Sequencing Center for Infectious Disease"/>
            <person name="Wu L."/>
            <person name="Ma J."/>
        </authorList>
    </citation>
    <scope>NUCLEOTIDE SEQUENCE [LARGE SCALE GENOMIC DNA]</scope>
    <source>
        <strain evidence="2">JCM 17926</strain>
    </source>
</reference>
<accession>A0ABP8LRW5</accession>
<proteinExistence type="predicted"/>
<gene>
    <name evidence="1" type="ORF">GCM10023188_25820</name>
</gene>
<name>A0ABP8LRW5_9BACT</name>
<evidence type="ECO:0000313" key="2">
    <source>
        <dbReference type="Proteomes" id="UP001500552"/>
    </source>
</evidence>
<dbReference type="RefSeq" id="WP_345159613.1">
    <property type="nucleotide sequence ID" value="NZ_BAABHC010000014.1"/>
</dbReference>
<evidence type="ECO:0000313" key="1">
    <source>
        <dbReference type="EMBL" id="GAA4434651.1"/>
    </source>
</evidence>